<evidence type="ECO:0000313" key="15">
    <source>
        <dbReference type="Proteomes" id="UP000015103"/>
    </source>
</evidence>
<comment type="function">
    <text evidence="12">Dol-P-Glc:Glc(2)Man(9)GlcNAc(2)-PP-Dol alpha-1,2-glucosyltransferase that operates in the biosynthetic pathway of dolichol-linked oligosaccharides, the glycan precursors employed in protein asparagine (N)-glycosylation. The assembly of dolichol-linked oligosaccharides begins on the cytosolic side of the endoplasmic reticulum membrane and finishes in its lumen. The sequential addition of sugars to dolichol pyrophosphate produces dolichol-linked oligosaccharides containing fourteen sugars, including two GlcNAcs, nine mannoses and three glucoses. Once assembled, the oligosaccharide is transferred from the lipid to nascent proteins by oligosaccharyltransferases. In the lumen of the endoplasmic reticulum, adds the third and last glucose residue from dolichyl phosphate glucose (Dol-P-Glc) onto the lipid-linked oligosaccharide intermediate Glc(2)Man(9)GlcNAc(2)-PP-Dol to produce Glc(3)Man(9)GlcNAc(2)-PP-Dol.</text>
</comment>
<dbReference type="eggNOG" id="KOG2642">
    <property type="taxonomic scope" value="Eukaryota"/>
</dbReference>
<keyword evidence="8" id="KW-0812">Transmembrane</keyword>
<keyword evidence="9" id="KW-0256">Endoplasmic reticulum</keyword>
<keyword evidence="10" id="KW-1133">Transmembrane helix</keyword>
<dbReference type="EC" id="2.4.1.256" evidence="4"/>
<evidence type="ECO:0000256" key="13">
    <source>
        <dbReference type="ARBA" id="ARBA00048064"/>
    </source>
</evidence>
<dbReference type="Proteomes" id="UP000015103">
    <property type="component" value="Unassembled WGS sequence"/>
</dbReference>
<comment type="subcellular location">
    <subcellularLocation>
        <location evidence="1">Endoplasmic reticulum membrane</location>
        <topology evidence="1">Multi-pass membrane protein</topology>
    </subcellularLocation>
</comment>
<evidence type="ECO:0000256" key="8">
    <source>
        <dbReference type="ARBA" id="ARBA00022692"/>
    </source>
</evidence>
<comment type="catalytic activity">
    <reaction evidence="13">
        <text>an alpha-D-Glc-(1-&gt;3)-alpha-D-Glc-(1-&gt;3)-alpha-D-Man-(1-&gt;2)-alpha-D-Man-(1-&gt;2)-alpha-D-Man-(1-&gt;3)-[alpha-D-Man-(1-&gt;2)-alpha-D-Man-(1-&gt;3)-[alpha-D-Man-(1-&gt;2)-alpha-D-Man-(1-&gt;6)]-alpha-D-Man-(1-&gt;6)]-beta-D-Man-(1-&gt;4)-beta-D-GlcNAc-(1-&gt;4)-alpha-D-GlcNAc-diphospho-di-trans,poly-cis-dolichol + a di-trans,poly-cis-dolichyl beta-D-glucosyl phosphate = a alpha-D-Glc-(1-&gt;2)-alpha-D-Glc-(1-&gt;3)-alpha-D-Glc-(1-&gt;3)-alpha-D-Man-(1-&gt;2)-alpha-D-Man-(1-&gt;2)-alpha-D-Man-(1-&gt;3)-[alpha-D-Man-(1-&gt;2)-alpha-D-Man-(1-&gt;3)-[alpha-D-Man-(1-&gt;2)-alpha-D-Man-(1-&gt;6)]-alpha-D-Man-(1-&gt;6)]-beta-D-Man-(1-&gt;4)-beta-D-GlcNAc-(1-&gt;4)-alpha-D-GlcNAc-diphospho-di-trans,poly-cis-dolichol + a di-trans,poly-cis-dolichyl phosphate + H(+)</text>
        <dbReference type="Rhea" id="RHEA:29543"/>
        <dbReference type="Rhea" id="RHEA-COMP:19498"/>
        <dbReference type="Rhea" id="RHEA-COMP:19502"/>
        <dbReference type="Rhea" id="RHEA-COMP:19512"/>
        <dbReference type="Rhea" id="RHEA-COMP:19522"/>
        <dbReference type="ChEBI" id="CHEBI:15378"/>
        <dbReference type="ChEBI" id="CHEBI:57525"/>
        <dbReference type="ChEBI" id="CHEBI:57683"/>
        <dbReference type="ChEBI" id="CHEBI:132522"/>
        <dbReference type="ChEBI" id="CHEBI:132523"/>
        <dbReference type="EC" id="2.4.1.256"/>
    </reaction>
    <physiologicalReaction direction="left-to-right" evidence="13">
        <dbReference type="Rhea" id="RHEA:29544"/>
    </physiologicalReaction>
</comment>
<reference evidence="14" key="1">
    <citation type="submission" date="2015-05" db="UniProtKB">
        <authorList>
            <consortium name="EnsemblMetazoa"/>
        </authorList>
    </citation>
    <scope>IDENTIFICATION</scope>
</reference>
<evidence type="ECO:0000256" key="1">
    <source>
        <dbReference type="ARBA" id="ARBA00004477"/>
    </source>
</evidence>
<sequence>MMVGLNFLQNEAIQFRIWLLLYCFISCHVFMTVYRTQPIPFIDEIFHIRQAKLYCATQFNQWDDKITTLPGLYLFTVGIYGPLSVFGAATECSVFLLRGMNLIISVANFYIIYSILQSLDTLKQIKRNYKVWEAFNISVFPVMYFFNFLYYTDTLSTFSVLLMFRLHLAGNLIIAPFIGLLSVLIRQTNIVWVGFFLLDALHQCYLKLLPKTHNHKRKKSSILD</sequence>
<dbReference type="STRING" id="13249.T1I1M3"/>
<dbReference type="PANTHER" id="PTHR12989">
    <property type="entry name" value="ALPHA-1,2-GLUCOSYLTRANSFERASE ALG10"/>
    <property type="match status" value="1"/>
</dbReference>
<dbReference type="EMBL" id="ACPB03005945">
    <property type="status" value="NOT_ANNOTATED_CDS"/>
    <property type="molecule type" value="Genomic_DNA"/>
</dbReference>
<dbReference type="EnsemblMetazoa" id="RPRC010193-RA">
    <property type="protein sequence ID" value="RPRC010193-PA"/>
    <property type="gene ID" value="RPRC010193"/>
</dbReference>
<comment type="pathway">
    <text evidence="2">Protein modification; protein glycosylation.</text>
</comment>
<organism evidence="14 15">
    <name type="scientific">Rhodnius prolixus</name>
    <name type="common">Triatomid bug</name>
    <dbReference type="NCBI Taxonomy" id="13249"/>
    <lineage>
        <taxon>Eukaryota</taxon>
        <taxon>Metazoa</taxon>
        <taxon>Ecdysozoa</taxon>
        <taxon>Arthropoda</taxon>
        <taxon>Hexapoda</taxon>
        <taxon>Insecta</taxon>
        <taxon>Pterygota</taxon>
        <taxon>Neoptera</taxon>
        <taxon>Paraneoptera</taxon>
        <taxon>Hemiptera</taxon>
        <taxon>Heteroptera</taxon>
        <taxon>Panheteroptera</taxon>
        <taxon>Cimicomorpha</taxon>
        <taxon>Reduviidae</taxon>
        <taxon>Triatominae</taxon>
        <taxon>Rhodnius</taxon>
    </lineage>
</organism>
<evidence type="ECO:0000313" key="14">
    <source>
        <dbReference type="EnsemblMetazoa" id="RPRC010193-PA"/>
    </source>
</evidence>
<evidence type="ECO:0000256" key="11">
    <source>
        <dbReference type="ARBA" id="ARBA00023136"/>
    </source>
</evidence>
<evidence type="ECO:0000256" key="7">
    <source>
        <dbReference type="ARBA" id="ARBA00022679"/>
    </source>
</evidence>
<dbReference type="HOGENOM" id="CLU_1237724_0_0_1"/>
<dbReference type="PANTHER" id="PTHR12989:SF10">
    <property type="entry name" value="DOL-P-GLC:GLC(2)MAN(9)GLCNAC(2)-PP-DOL ALPHA-1,2-GLUCOSYLTRANSFERASE-RELATED"/>
    <property type="match status" value="1"/>
</dbReference>
<evidence type="ECO:0000256" key="2">
    <source>
        <dbReference type="ARBA" id="ARBA00004922"/>
    </source>
</evidence>
<dbReference type="GO" id="GO:0106073">
    <property type="term" value="F:dolichyl pyrophosphate Glc2Man9GlcNAc2 alpha-1,2-glucosyltransferase activity"/>
    <property type="evidence" value="ECO:0007669"/>
    <property type="project" value="UniProtKB-EC"/>
</dbReference>
<evidence type="ECO:0000256" key="5">
    <source>
        <dbReference type="ARBA" id="ARBA00018512"/>
    </source>
</evidence>
<evidence type="ECO:0000256" key="12">
    <source>
        <dbReference type="ARBA" id="ARBA00044727"/>
    </source>
</evidence>
<name>T1I1M3_RHOPR</name>
<evidence type="ECO:0000256" key="3">
    <source>
        <dbReference type="ARBA" id="ARBA00010600"/>
    </source>
</evidence>
<evidence type="ECO:0000256" key="9">
    <source>
        <dbReference type="ARBA" id="ARBA00022824"/>
    </source>
</evidence>
<keyword evidence="6" id="KW-0328">Glycosyltransferase</keyword>
<proteinExistence type="inferred from homology"/>
<protein>
    <recommendedName>
        <fullName evidence="5">Dol-P-Glc:Glc(2)Man(9)GlcNAc(2)-PP-Dol alpha-1,2-glucosyltransferase</fullName>
        <ecNumber evidence="4">2.4.1.256</ecNumber>
    </recommendedName>
</protein>
<dbReference type="VEuPathDB" id="VectorBase:RPRC010193"/>
<dbReference type="Pfam" id="PF04922">
    <property type="entry name" value="DIE2_ALG10"/>
    <property type="match status" value="1"/>
</dbReference>
<evidence type="ECO:0000256" key="6">
    <source>
        <dbReference type="ARBA" id="ARBA00022676"/>
    </source>
</evidence>
<dbReference type="InterPro" id="IPR016900">
    <property type="entry name" value="Alg10"/>
</dbReference>
<dbReference type="AlphaFoldDB" id="T1I1M3"/>
<keyword evidence="15" id="KW-1185">Reference proteome</keyword>
<evidence type="ECO:0000256" key="4">
    <source>
        <dbReference type="ARBA" id="ARBA00011967"/>
    </source>
</evidence>
<keyword evidence="7" id="KW-0808">Transferase</keyword>
<accession>T1I1M3</accession>
<dbReference type="GO" id="GO:0006488">
    <property type="term" value="P:dolichol-linked oligosaccharide biosynthetic process"/>
    <property type="evidence" value="ECO:0007669"/>
    <property type="project" value="InterPro"/>
</dbReference>
<dbReference type="GO" id="GO:0005789">
    <property type="term" value="C:endoplasmic reticulum membrane"/>
    <property type="evidence" value="ECO:0007669"/>
    <property type="project" value="UniProtKB-SubCell"/>
</dbReference>
<dbReference type="InParanoid" id="T1I1M3"/>
<evidence type="ECO:0000256" key="10">
    <source>
        <dbReference type="ARBA" id="ARBA00022989"/>
    </source>
</evidence>
<comment type="similarity">
    <text evidence="3">Belongs to the ALG10 glucosyltransferase family.</text>
</comment>
<keyword evidence="11" id="KW-0472">Membrane</keyword>